<dbReference type="SUPFAM" id="SSF51569">
    <property type="entry name" value="Aldolase"/>
    <property type="match status" value="1"/>
</dbReference>
<protein>
    <submittedName>
        <fullName evidence="1">Class II fructose-bisphosphate aldolase</fullName>
    </submittedName>
</protein>
<dbReference type="InterPro" id="IPR000771">
    <property type="entry name" value="FBA_II"/>
</dbReference>
<dbReference type="PIRSF" id="PIRSF001359">
    <property type="entry name" value="F_bP_aldolase_II"/>
    <property type="match status" value="1"/>
</dbReference>
<dbReference type="InterPro" id="IPR013785">
    <property type="entry name" value="Aldolase_TIM"/>
</dbReference>
<dbReference type="RefSeq" id="WP_338008331.1">
    <property type="nucleotide sequence ID" value="NZ_JAOPKB010000009.1"/>
</dbReference>
<evidence type="ECO:0000313" key="1">
    <source>
        <dbReference type="EMBL" id="MCU4974091.1"/>
    </source>
</evidence>
<sequence>MPYCHGDDLERAYRHARDGGYGFFASNVVQFDILVGLLRGADRVESDLVVQINEETAEFYGDGDPRAGLRAFGSYLQELAASKEVGVFCNIDHVRPDDEDEDEEFLRACVQSGIPSSVMVDASAEPFEANVERTRDAVELVSEAEQEILVEAELGRVAGEEGGVETTADDAFYTDPERAVEFVDRTGCDLLAISVGTQHGVASDRKLDVRPDVARSVDDALRDHGLEVPLVVHGSSGLTDEQVRAFVDAGVRKFNKNTRYQYEYTRTAFDYYRNHEDSIVPPDDVTGRETLYSESDWSPEKAHFHPSVAAEEVRTRLADVMAELAELTGSAGQSGYARS</sequence>
<accession>A0ABT2QGP6</accession>
<proteinExistence type="predicted"/>
<evidence type="ECO:0000313" key="2">
    <source>
        <dbReference type="Proteomes" id="UP001320972"/>
    </source>
</evidence>
<dbReference type="Proteomes" id="UP001320972">
    <property type="component" value="Unassembled WGS sequence"/>
</dbReference>
<keyword evidence="2" id="KW-1185">Reference proteome</keyword>
<dbReference type="Gene3D" id="3.20.20.70">
    <property type="entry name" value="Aldolase class I"/>
    <property type="match status" value="1"/>
</dbReference>
<dbReference type="EMBL" id="JAOPKB010000009">
    <property type="protein sequence ID" value="MCU4974091.1"/>
    <property type="molecule type" value="Genomic_DNA"/>
</dbReference>
<dbReference type="NCBIfam" id="NF041368">
    <property type="entry name" value="Fbpase2_Halo"/>
    <property type="match status" value="1"/>
</dbReference>
<comment type="caution">
    <text evidence="1">The sequence shown here is derived from an EMBL/GenBank/DDBJ whole genome shotgun (WGS) entry which is preliminary data.</text>
</comment>
<dbReference type="InterPro" id="IPR054909">
    <property type="entry name" value="Fbpase2"/>
</dbReference>
<reference evidence="1 2" key="1">
    <citation type="submission" date="2022-09" db="EMBL/GenBank/DDBJ databases">
        <title>Enrichment on poylsaccharides allowed isolation of novel metabolic and taxonomic groups of Haloarchaea.</title>
        <authorList>
            <person name="Sorokin D.Y."/>
            <person name="Elcheninov A.G."/>
            <person name="Khizhniak T.V."/>
            <person name="Kolganova T.V."/>
            <person name="Kublanov I.V."/>
        </authorList>
    </citation>
    <scope>NUCLEOTIDE SEQUENCE [LARGE SCALE GENOMIC DNA]</scope>
    <source>
        <strain evidence="1 2">AArc-m2/3/4</strain>
    </source>
</reference>
<gene>
    <name evidence="1" type="ORF">OB955_15280</name>
</gene>
<dbReference type="PANTHER" id="PTHR30304">
    <property type="entry name" value="D-TAGATOSE-1,6-BISPHOSPHATE ALDOLASE"/>
    <property type="match status" value="1"/>
</dbReference>
<dbReference type="PANTHER" id="PTHR30304:SF0">
    <property type="entry name" value="D-TAGATOSE-1,6-BISPHOSPHATE ALDOLASE SUBUNIT GATY-RELATED"/>
    <property type="match status" value="1"/>
</dbReference>
<name>A0ABT2QGP6_9EURY</name>
<dbReference type="InterPro" id="IPR050246">
    <property type="entry name" value="Class_II_FBP_aldolase"/>
</dbReference>
<dbReference type="Pfam" id="PF01116">
    <property type="entry name" value="F_bP_aldolase"/>
    <property type="match status" value="1"/>
</dbReference>
<organism evidence="1 2">
    <name type="scientific">Natronoglomus mannanivorans</name>
    <dbReference type="NCBI Taxonomy" id="2979990"/>
    <lineage>
        <taxon>Archaea</taxon>
        <taxon>Methanobacteriati</taxon>
        <taxon>Methanobacteriota</taxon>
        <taxon>Stenosarchaea group</taxon>
        <taxon>Halobacteria</taxon>
        <taxon>Halobacteriales</taxon>
        <taxon>Natrialbaceae</taxon>
        <taxon>Natronoglomus</taxon>
    </lineage>
</organism>